<feature type="repeat" description="ANK" evidence="1">
    <location>
        <begin position="327"/>
        <end position="359"/>
    </location>
</feature>
<dbReference type="EMBL" id="HBGJ01007351">
    <property type="protein sequence ID" value="CAD9246261.1"/>
    <property type="molecule type" value="Transcribed_RNA"/>
</dbReference>
<evidence type="ECO:0000256" key="1">
    <source>
        <dbReference type="PROSITE-ProRule" id="PRU00023"/>
    </source>
</evidence>
<dbReference type="Pfam" id="PF00023">
    <property type="entry name" value="Ank"/>
    <property type="match status" value="1"/>
</dbReference>
<dbReference type="PANTHER" id="PTHR43885">
    <property type="entry name" value="HALOACID DEHALOGENASE-LIKE HYDROLASE"/>
    <property type="match status" value="1"/>
</dbReference>
<dbReference type="InterPro" id="IPR023214">
    <property type="entry name" value="HAD_sf"/>
</dbReference>
<proteinExistence type="predicted"/>
<dbReference type="NCBIfam" id="TIGR01549">
    <property type="entry name" value="HAD-SF-IA-v1"/>
    <property type="match status" value="1"/>
</dbReference>
<dbReference type="SFLD" id="SFLDG01129">
    <property type="entry name" value="C1.5:_HAD__Beta-PGM__Phosphata"/>
    <property type="match status" value="1"/>
</dbReference>
<reference evidence="2" key="1">
    <citation type="submission" date="2021-01" db="EMBL/GenBank/DDBJ databases">
        <authorList>
            <person name="Corre E."/>
            <person name="Pelletier E."/>
            <person name="Niang G."/>
            <person name="Scheremetjew M."/>
            <person name="Finn R."/>
            <person name="Kale V."/>
            <person name="Holt S."/>
            <person name="Cochrane G."/>
            <person name="Meng A."/>
            <person name="Brown T."/>
            <person name="Cohen L."/>
        </authorList>
    </citation>
    <scope>NUCLEOTIDE SEQUENCE</scope>
    <source>
        <strain evidence="2">CCMP2877</strain>
    </source>
</reference>
<dbReference type="AlphaFoldDB" id="A0A7S1XMH3"/>
<organism evidence="2">
    <name type="scientific">Phaeomonas parva</name>
    <dbReference type="NCBI Taxonomy" id="124430"/>
    <lineage>
        <taxon>Eukaryota</taxon>
        <taxon>Sar</taxon>
        <taxon>Stramenopiles</taxon>
        <taxon>Ochrophyta</taxon>
        <taxon>Pinguiophyceae</taxon>
        <taxon>Pinguiochrysidales</taxon>
        <taxon>Pinguiochrysidaceae</taxon>
        <taxon>Phaeomonas</taxon>
    </lineage>
</organism>
<dbReference type="InterPro" id="IPR002110">
    <property type="entry name" value="Ankyrin_rpt"/>
</dbReference>
<dbReference type="Gene3D" id="3.40.50.1000">
    <property type="entry name" value="HAD superfamily/HAD-like"/>
    <property type="match status" value="1"/>
</dbReference>
<dbReference type="SFLD" id="SFLDS00003">
    <property type="entry name" value="Haloacid_Dehalogenase"/>
    <property type="match status" value="1"/>
</dbReference>
<dbReference type="Pfam" id="PF12796">
    <property type="entry name" value="Ank_2"/>
    <property type="match status" value="1"/>
</dbReference>
<dbReference type="PANTHER" id="PTHR43885:SF1">
    <property type="entry name" value="SUPERFAMILY HYDROLASE, PUTATIVE (AFU_ORTHOLOGUE AFUA_4G13290)-RELATED"/>
    <property type="match status" value="1"/>
</dbReference>
<dbReference type="PROSITE" id="PS50088">
    <property type="entry name" value="ANK_REPEAT"/>
    <property type="match status" value="2"/>
</dbReference>
<name>A0A7S1XMH3_9STRA</name>
<dbReference type="SUPFAM" id="SSF56784">
    <property type="entry name" value="HAD-like"/>
    <property type="match status" value="1"/>
</dbReference>
<dbReference type="InterPro" id="IPR036770">
    <property type="entry name" value="Ankyrin_rpt-contain_sf"/>
</dbReference>
<keyword evidence="1" id="KW-0040">ANK repeat</keyword>
<dbReference type="PROSITE" id="PS50297">
    <property type="entry name" value="ANK_REP_REGION"/>
    <property type="match status" value="1"/>
</dbReference>
<sequence>MSTAAARRRVLRGVVFDMDGTLTVPNLDFREMYRRCGVEGKSDILAEMQAMTPARKEEVGAIIEEMEEEGRRTLELMPGAVHIGEWLKAQRIPAAIVTRNTKRTVDHLQTALWQTQGLPSFEPAISRDDPYPPKPAPGALQAIASAWGCAPEDLAMVGDSPANDIVFGKAAGATTALLDTGRRFAEGGLDEGADITVANLIDLPRQLWHTFDIPGPLGTHAPLLKFDTPSPSTPAHEAAAAGDASVALKGGDLDARDAFGQTPLHWAANGGHTAAVVELISAGADVNAKGYIGATAVCRAARNGDVEVLRALLAAPKISCIDTPNDKMQSPLHFAAFKKNRAAVRCLLAYGASTMVLDRKGRTPAEDTSDEDIRADILRARAEGAEVFAEARGGGGGCAVL</sequence>
<feature type="repeat" description="ANK" evidence="1">
    <location>
        <begin position="259"/>
        <end position="291"/>
    </location>
</feature>
<dbReference type="SMART" id="SM00248">
    <property type="entry name" value="ANK"/>
    <property type="match status" value="3"/>
</dbReference>
<accession>A0A7S1XMH3</accession>
<evidence type="ECO:0000313" key="2">
    <source>
        <dbReference type="EMBL" id="CAD9246261.1"/>
    </source>
</evidence>
<dbReference type="Pfam" id="PF00702">
    <property type="entry name" value="Hydrolase"/>
    <property type="match status" value="1"/>
</dbReference>
<protein>
    <submittedName>
        <fullName evidence="2">Uncharacterized protein</fullName>
    </submittedName>
</protein>
<dbReference type="InterPro" id="IPR006439">
    <property type="entry name" value="HAD-SF_hydro_IA"/>
</dbReference>
<dbReference type="Gene3D" id="1.25.40.20">
    <property type="entry name" value="Ankyrin repeat-containing domain"/>
    <property type="match status" value="1"/>
</dbReference>
<dbReference type="SUPFAM" id="SSF48403">
    <property type="entry name" value="Ankyrin repeat"/>
    <property type="match status" value="1"/>
</dbReference>
<dbReference type="InterPro" id="IPR036412">
    <property type="entry name" value="HAD-like_sf"/>
</dbReference>
<gene>
    <name evidence="2" type="ORF">PPAR1163_LOCUS4613</name>
</gene>
<dbReference type="Gene3D" id="1.10.260.80">
    <property type="match status" value="1"/>
</dbReference>